<dbReference type="GO" id="GO:0046113">
    <property type="term" value="P:nucleobase catabolic process"/>
    <property type="evidence" value="ECO:0007669"/>
    <property type="project" value="UniProtKB-UniRule"/>
</dbReference>
<feature type="binding site" evidence="6">
    <location>
        <position position="139"/>
    </location>
    <ligand>
        <name>Mn(2+)</name>
        <dbReference type="ChEBI" id="CHEBI:29035"/>
    </ligand>
</feature>
<dbReference type="GO" id="GO:0004730">
    <property type="term" value="F:pseudouridylate synthase activity"/>
    <property type="evidence" value="ECO:0007669"/>
    <property type="project" value="UniProtKB-UniRule"/>
</dbReference>
<comment type="catalytic activity">
    <reaction evidence="6">
        <text>D-ribose 5-phosphate + uracil = psi-UMP + H2O</text>
        <dbReference type="Rhea" id="RHEA:18337"/>
        <dbReference type="ChEBI" id="CHEBI:15377"/>
        <dbReference type="ChEBI" id="CHEBI:17568"/>
        <dbReference type="ChEBI" id="CHEBI:58380"/>
        <dbReference type="ChEBI" id="CHEBI:78346"/>
        <dbReference type="EC" id="4.2.1.70"/>
    </reaction>
</comment>
<dbReference type="Gene3D" id="3.40.1790.10">
    <property type="entry name" value="Indigoidine synthase domain"/>
    <property type="match status" value="1"/>
</dbReference>
<dbReference type="PANTHER" id="PTHR42909">
    <property type="entry name" value="ZGC:136858"/>
    <property type="match status" value="1"/>
</dbReference>
<dbReference type="EMBL" id="QZAA01000113">
    <property type="protein sequence ID" value="RQD76525.1"/>
    <property type="molecule type" value="Genomic_DNA"/>
</dbReference>
<dbReference type="HAMAP" id="MF_01876">
    <property type="entry name" value="PsiMP_glycosidase"/>
    <property type="match status" value="1"/>
</dbReference>
<evidence type="ECO:0000256" key="4">
    <source>
        <dbReference type="ARBA" id="ARBA00023239"/>
    </source>
</evidence>
<feature type="active site" description="Proton donor" evidence="6">
    <location>
        <position position="25"/>
    </location>
</feature>
<evidence type="ECO:0000256" key="1">
    <source>
        <dbReference type="ARBA" id="ARBA00022723"/>
    </source>
</evidence>
<keyword evidence="4 6" id="KW-0456">Lyase</keyword>
<sequence length="303" mass="32959">MDRYLDMDPAVYQAIQNNKPVIALESSFIAHGLPHPANLQTALEMIELVRKEGAVPAVTALVKGRIKVGLKDLELEELAEEGGKYFKVAASEVGIFLSKGTRGATTVSGTIYGAYLAGISICATGGIGGVHREVSRTFDISQDLIALSRFPVAVVSSGAKIILDLKLTLEYLETMGVPVMGYKTNYFPAFYSSASSYPLENNLKSSREAAEIIKVYQELGWKGGLLFVNPVPREDSLSPEFINSIVDEALQKANKENIKGKSLTPFLLKHLNQETEGECLKANISLLKNNALLAARIARAYYD</sequence>
<proteinExistence type="inferred from homology"/>
<dbReference type="PANTHER" id="PTHR42909:SF1">
    <property type="entry name" value="CARBOHYDRATE KINASE PFKB DOMAIN-CONTAINING PROTEIN"/>
    <property type="match status" value="1"/>
</dbReference>
<comment type="cofactor">
    <cofactor evidence="6">
        <name>Mn(2+)</name>
        <dbReference type="ChEBI" id="CHEBI:29035"/>
    </cofactor>
    <text evidence="6">Binds 1 Mn(2+) ion per subunit.</text>
</comment>
<reference evidence="7 8" key="1">
    <citation type="submission" date="2018-08" db="EMBL/GenBank/DDBJ databases">
        <title>The metabolism and importance of syntrophic acetate oxidation coupled to methane or sulfide production in haloalkaline environments.</title>
        <authorList>
            <person name="Timmers P.H.A."/>
            <person name="Vavourakis C.D."/>
            <person name="Sorokin D.Y."/>
            <person name="Sinninghe Damste J.S."/>
            <person name="Muyzer G."/>
            <person name="Stams A.J.M."/>
            <person name="Plugge C.M."/>
        </authorList>
    </citation>
    <scope>NUCLEOTIDE SEQUENCE [LARGE SCALE GENOMIC DNA]</scope>
    <source>
        <strain evidence="7">MSAO_Bac1</strain>
    </source>
</reference>
<dbReference type="GO" id="GO:0046872">
    <property type="term" value="F:metal ion binding"/>
    <property type="evidence" value="ECO:0007669"/>
    <property type="project" value="UniProtKB-KW"/>
</dbReference>
<evidence type="ECO:0000256" key="6">
    <source>
        <dbReference type="HAMAP-Rule" id="MF_01876"/>
    </source>
</evidence>
<comment type="function">
    <text evidence="6">Catalyzes the reversible cleavage of pseudouridine 5'-phosphate (PsiMP) to ribose 5-phosphate and uracil. Functions biologically in the cleavage direction, as part of a pseudouridine degradation pathway.</text>
</comment>
<gene>
    <name evidence="6" type="primary">psuG</name>
    <name evidence="7" type="ORF">D5R97_04265</name>
</gene>
<dbReference type="AlphaFoldDB" id="A0A424YFG9"/>
<dbReference type="Pfam" id="PF04227">
    <property type="entry name" value="Indigoidine_A"/>
    <property type="match status" value="1"/>
</dbReference>
<comment type="similarity">
    <text evidence="6">Belongs to the pseudouridine-5'-phosphate glycosidase family.</text>
</comment>
<evidence type="ECO:0000313" key="7">
    <source>
        <dbReference type="EMBL" id="RQD76525.1"/>
    </source>
</evidence>
<dbReference type="InterPro" id="IPR007342">
    <property type="entry name" value="PsuG"/>
</dbReference>
<feature type="binding site" evidence="6">
    <location>
        <position position="107"/>
    </location>
    <ligand>
        <name>substrate</name>
    </ligand>
</feature>
<accession>A0A424YFG9</accession>
<name>A0A424YFG9_9FIRM</name>
<feature type="binding site" evidence="6">
    <location>
        <begin position="141"/>
        <end position="143"/>
    </location>
    <ligand>
        <name>substrate</name>
    </ligand>
</feature>
<dbReference type="EC" id="4.2.1.70" evidence="6"/>
<comment type="subunit">
    <text evidence="6">Homotrimer.</text>
</comment>
<dbReference type="Proteomes" id="UP000285138">
    <property type="component" value="Unassembled WGS sequence"/>
</dbReference>
<comment type="caution">
    <text evidence="7">The sequence shown here is derived from an EMBL/GenBank/DDBJ whole genome shotgun (WGS) entry which is preliminary data.</text>
</comment>
<keyword evidence="1 6" id="KW-0479">Metal-binding</keyword>
<organism evidence="7 8">
    <name type="scientific">Candidatus Syntrophonatronum acetioxidans</name>
    <dbReference type="NCBI Taxonomy" id="1795816"/>
    <lineage>
        <taxon>Bacteria</taxon>
        <taxon>Bacillati</taxon>
        <taxon>Bacillota</taxon>
        <taxon>Clostridia</taxon>
        <taxon>Eubacteriales</taxon>
        <taxon>Syntrophomonadaceae</taxon>
        <taxon>Candidatus Syntrophonatronum</taxon>
    </lineage>
</organism>
<dbReference type="InterPro" id="IPR022830">
    <property type="entry name" value="Indigdn_synthA-like"/>
</dbReference>
<keyword evidence="3 6" id="KW-0464">Manganese</keyword>
<keyword evidence="5 6" id="KW-0326">Glycosidase</keyword>
<feature type="binding site" evidence="6">
    <location>
        <position position="87"/>
    </location>
    <ligand>
        <name>substrate</name>
    </ligand>
</feature>
<keyword evidence="2 6" id="KW-0378">Hydrolase</keyword>
<feature type="active site" description="Nucleophile" evidence="6">
    <location>
        <position position="160"/>
    </location>
</feature>
<dbReference type="GO" id="GO:0005737">
    <property type="term" value="C:cytoplasm"/>
    <property type="evidence" value="ECO:0007669"/>
    <property type="project" value="TreeGrafter"/>
</dbReference>
<evidence type="ECO:0000313" key="8">
    <source>
        <dbReference type="Proteomes" id="UP000285138"/>
    </source>
</evidence>
<protein>
    <recommendedName>
        <fullName evidence="6">Pseudouridine-5'-phosphate glycosidase</fullName>
        <shortName evidence="6">PsiMP glycosidase</shortName>
        <ecNumber evidence="6">4.2.1.70</ecNumber>
    </recommendedName>
</protein>
<dbReference type="SUPFAM" id="SSF110581">
    <property type="entry name" value="Indigoidine synthase A-like"/>
    <property type="match status" value="1"/>
</dbReference>
<evidence type="ECO:0000256" key="5">
    <source>
        <dbReference type="ARBA" id="ARBA00023295"/>
    </source>
</evidence>
<evidence type="ECO:0000256" key="3">
    <source>
        <dbReference type="ARBA" id="ARBA00023211"/>
    </source>
</evidence>
<dbReference type="GO" id="GO:0016798">
    <property type="term" value="F:hydrolase activity, acting on glycosyl bonds"/>
    <property type="evidence" value="ECO:0007669"/>
    <property type="project" value="UniProtKB-KW"/>
</dbReference>
<evidence type="ECO:0000256" key="2">
    <source>
        <dbReference type="ARBA" id="ARBA00022801"/>
    </source>
</evidence>